<gene>
    <name evidence="3" type="ORF">NCF85_16855</name>
</gene>
<organism evidence="3 4">
    <name type="scientific">Qipengyuania citrea</name>
    <dbReference type="NCBI Taxonomy" id="225971"/>
    <lineage>
        <taxon>Bacteria</taxon>
        <taxon>Pseudomonadati</taxon>
        <taxon>Pseudomonadota</taxon>
        <taxon>Alphaproteobacteria</taxon>
        <taxon>Sphingomonadales</taxon>
        <taxon>Erythrobacteraceae</taxon>
        <taxon>Qipengyuania</taxon>
    </lineage>
</organism>
<keyword evidence="2" id="KW-0732">Signal</keyword>
<proteinExistence type="predicted"/>
<evidence type="ECO:0000256" key="2">
    <source>
        <dbReference type="SAM" id="SignalP"/>
    </source>
</evidence>
<accession>A0ABY4UEB6</accession>
<keyword evidence="3" id="KW-0614">Plasmid</keyword>
<dbReference type="RefSeq" id="WP_301643325.1">
    <property type="nucleotide sequence ID" value="NZ_CP098496.1"/>
</dbReference>
<evidence type="ECO:0000256" key="1">
    <source>
        <dbReference type="SAM" id="MobiDB-lite"/>
    </source>
</evidence>
<sequence length="122" mass="12633">MRKITTLLTALSFAVLAASPAHADETTMVPPKKSAASTPKPKPKPTHPTAKAGQSDPSGHCMQGSGHMHKGMKGGAGMNGMGCSGKASSMKPKSGMKPMGGKKKMKPMGMDKPDMPMSDHDM</sequence>
<feature type="signal peptide" evidence="2">
    <location>
        <begin position="1"/>
        <end position="23"/>
    </location>
</feature>
<dbReference type="Proteomes" id="UP001056619">
    <property type="component" value="Plasmid plas2"/>
</dbReference>
<name>A0ABY4UEB6_9SPHN</name>
<feature type="compositionally biased region" description="Low complexity" evidence="1">
    <location>
        <begin position="84"/>
        <end position="99"/>
    </location>
</feature>
<evidence type="ECO:0000313" key="3">
    <source>
        <dbReference type="EMBL" id="USA63253.1"/>
    </source>
</evidence>
<feature type="region of interest" description="Disordered" evidence="1">
    <location>
        <begin position="17"/>
        <end position="122"/>
    </location>
</feature>
<feature type="compositionally biased region" description="Low complexity" evidence="1">
    <location>
        <begin position="30"/>
        <end position="39"/>
    </location>
</feature>
<feature type="compositionally biased region" description="Basic and acidic residues" evidence="1">
    <location>
        <begin position="109"/>
        <end position="122"/>
    </location>
</feature>
<feature type="compositionally biased region" description="Gly residues" evidence="1">
    <location>
        <begin position="73"/>
        <end position="83"/>
    </location>
</feature>
<protein>
    <recommendedName>
        <fullName evidence="5">Pentapeptide MXKDX repeat protein</fullName>
    </recommendedName>
</protein>
<feature type="chain" id="PRO_5045739608" description="Pentapeptide MXKDX repeat protein" evidence="2">
    <location>
        <begin position="24"/>
        <end position="122"/>
    </location>
</feature>
<evidence type="ECO:0008006" key="5">
    <source>
        <dbReference type="Google" id="ProtNLM"/>
    </source>
</evidence>
<dbReference type="EMBL" id="CP098496">
    <property type="protein sequence ID" value="USA63253.1"/>
    <property type="molecule type" value="Genomic_DNA"/>
</dbReference>
<geneLocation type="plasmid" evidence="3 4">
    <name>plas2</name>
</geneLocation>
<keyword evidence="4" id="KW-1185">Reference proteome</keyword>
<evidence type="ECO:0000313" key="4">
    <source>
        <dbReference type="Proteomes" id="UP001056619"/>
    </source>
</evidence>
<reference evidence="3 4" key="1">
    <citation type="submission" date="2022-06" db="EMBL/GenBank/DDBJ databases">
        <authorList>
            <person name="Liu G."/>
        </authorList>
    </citation>
    <scope>NUCLEOTIDE SEQUENCE [LARGE SCALE GENOMIC DNA]</scope>
    <source>
        <strain evidence="3 4">E4</strain>
        <plasmid evidence="3 4">plas2</plasmid>
    </source>
</reference>